<dbReference type="RefSeq" id="WP_050787752.1">
    <property type="nucleotide sequence ID" value="NZ_PYOG01000002.1"/>
</dbReference>
<dbReference type="EMBL" id="UATL01000001">
    <property type="protein sequence ID" value="SPY28498.1"/>
    <property type="molecule type" value="Genomic_DNA"/>
</dbReference>
<reference evidence="1 2" key="1">
    <citation type="submission" date="2018-06" db="EMBL/GenBank/DDBJ databases">
        <authorList>
            <consortium name="Pathogen Informatics"/>
            <person name="Doyle S."/>
        </authorList>
    </citation>
    <scope>NUCLEOTIDE SEQUENCE [LARGE SCALE GENOMIC DNA]</scope>
    <source>
        <strain evidence="1 2">NCTC11647</strain>
    </source>
</reference>
<name>A0A2T3QP00_PHODM</name>
<dbReference type="OrthoDB" id="5816214at2"/>
<sequence length="72" mass="8201">MKLHKGLELSALDSNWKGWAVKKGYLTNERGVVLTPEQILTGFALIEIGSKNDRNIQREIIRIARLLKTLIK</sequence>
<evidence type="ECO:0000313" key="1">
    <source>
        <dbReference type="EMBL" id="SPY28498.1"/>
    </source>
</evidence>
<protein>
    <submittedName>
        <fullName evidence="1">Uncharacterized protein</fullName>
    </submittedName>
</protein>
<gene>
    <name evidence="1" type="ORF">NCTC11647_01589</name>
</gene>
<proteinExistence type="predicted"/>
<evidence type="ECO:0000313" key="2">
    <source>
        <dbReference type="Proteomes" id="UP000251647"/>
    </source>
</evidence>
<accession>A0A2T3QP00</accession>
<organism evidence="1 2">
    <name type="scientific">Photobacterium damselae</name>
    <dbReference type="NCBI Taxonomy" id="38293"/>
    <lineage>
        <taxon>Bacteria</taxon>
        <taxon>Pseudomonadati</taxon>
        <taxon>Pseudomonadota</taxon>
        <taxon>Gammaproteobacteria</taxon>
        <taxon>Vibrionales</taxon>
        <taxon>Vibrionaceae</taxon>
        <taxon>Photobacterium</taxon>
    </lineage>
</organism>
<dbReference type="Proteomes" id="UP000251647">
    <property type="component" value="Unassembled WGS sequence"/>
</dbReference>
<dbReference type="AlphaFoldDB" id="A0A2T3QP00"/>